<keyword evidence="4" id="KW-0614">Plasmid</keyword>
<dbReference type="KEGG" id="ppho:CTZ24_25755"/>
<evidence type="ECO:0000313" key="5">
    <source>
        <dbReference type="Proteomes" id="UP000424872"/>
    </source>
</evidence>
<evidence type="ECO:0000313" key="6">
    <source>
        <dbReference type="Proteomes" id="UP001171299"/>
    </source>
</evidence>
<gene>
    <name evidence="4" type="ORF">CTZ24_25755</name>
    <name evidence="3" type="ORF">Q3404_09970</name>
</gene>
<dbReference type="PANTHER" id="PTHR37549:SF1">
    <property type="entry name" value="LIPOPROTEIN LPRI"/>
    <property type="match status" value="1"/>
</dbReference>
<evidence type="ECO:0000259" key="2">
    <source>
        <dbReference type="Pfam" id="PF07007"/>
    </source>
</evidence>
<accession>A0AAP9HAV9</accession>
<evidence type="ECO:0000313" key="3">
    <source>
        <dbReference type="EMBL" id="MDO6406905.1"/>
    </source>
</evidence>
<geneLocation type="plasmid" evidence="4">
    <name>pMSR2D</name>
</geneLocation>
<dbReference type="InterPro" id="IPR009739">
    <property type="entry name" value="LprI-like_N"/>
</dbReference>
<feature type="domain" description="Lysozyme inhibitor LprI-like N-terminal" evidence="2">
    <location>
        <begin position="27"/>
        <end position="93"/>
    </location>
</feature>
<name>A0AAP9HAV9_9GAMM</name>
<dbReference type="EMBL" id="JAUOOM010000008">
    <property type="protein sequence ID" value="MDO6406905.1"/>
    <property type="molecule type" value="Genomic_DNA"/>
</dbReference>
<dbReference type="RefSeq" id="WP_208727293.1">
    <property type="nucleotide sequence ID" value="NZ_CP024640.1"/>
</dbReference>
<dbReference type="Pfam" id="PF07007">
    <property type="entry name" value="LprI"/>
    <property type="match status" value="1"/>
</dbReference>
<dbReference type="GO" id="GO:0005576">
    <property type="term" value="C:extracellular region"/>
    <property type="evidence" value="ECO:0007669"/>
    <property type="project" value="TreeGrafter"/>
</dbReference>
<evidence type="ECO:0000256" key="1">
    <source>
        <dbReference type="SAM" id="SignalP"/>
    </source>
</evidence>
<protein>
    <submittedName>
        <fullName evidence="3">Lysozyme inhibitor LprI family protein</fullName>
    </submittedName>
</protein>
<evidence type="ECO:0000313" key="4">
    <source>
        <dbReference type="EMBL" id="QGR09873.1"/>
    </source>
</evidence>
<reference evidence="3" key="3">
    <citation type="submission" date="2023-07" db="EMBL/GenBank/DDBJ databases">
        <title>The extreme plant-growth-promoting properties of Pantoea phytobeneficialis PF55 revealed by functional and genomic analysis.</title>
        <authorList>
            <person name="Nascimento F.X."/>
            <person name="Marcio R.J."/>
        </authorList>
    </citation>
    <scope>NUCLEOTIDE SEQUENCE</scope>
    <source>
        <strain evidence="3">PF55</strain>
    </source>
</reference>
<keyword evidence="6" id="KW-1185">Reference proteome</keyword>
<dbReference type="Gene3D" id="1.20.1270.180">
    <property type="match status" value="1"/>
</dbReference>
<geneLocation type="plasmid" evidence="5">
    <name>pmsr2d</name>
</geneLocation>
<reference evidence="4" key="2">
    <citation type="journal article" date="2020" name="Environ. Microbiol.">
        <title>The extreme plant-growth-promoting properties of Pantoea phytobeneficialis MSR2 revealed by functional and genomic analysis.</title>
        <authorList>
            <person name="Nascimento F.X."/>
            <person name="Hernandez A.G."/>
            <person name="Glick B.R."/>
            <person name="Rossi M.J."/>
        </authorList>
    </citation>
    <scope>NUCLEOTIDE SEQUENCE</scope>
    <source>
        <strain evidence="4">MSR2</strain>
    </source>
</reference>
<feature type="chain" id="PRO_5042993470" evidence="1">
    <location>
        <begin position="23"/>
        <end position="269"/>
    </location>
</feature>
<dbReference type="AlphaFoldDB" id="A0AAP9HAV9"/>
<reference evidence="5" key="1">
    <citation type="submission" date="2017-11" db="EMBL/GenBank/DDBJ databases">
        <title>Genome sequence of Pantoea sp. MSR2.</title>
        <authorList>
            <person name="Nascimento F.X."/>
        </authorList>
    </citation>
    <scope>NUCLEOTIDE SEQUENCE [LARGE SCALE GENOMIC DNA]</scope>
    <source>
        <strain evidence="5">MSR2</strain>
        <plasmid evidence="5">pmsr2d</plasmid>
    </source>
</reference>
<dbReference type="Proteomes" id="UP000424872">
    <property type="component" value="Plasmid pMSR2D"/>
</dbReference>
<dbReference type="EMBL" id="CP024640">
    <property type="protein sequence ID" value="QGR09873.1"/>
    <property type="molecule type" value="Genomic_DNA"/>
</dbReference>
<organism evidence="4 5">
    <name type="scientific">Pantoea phytobeneficialis</name>
    <dbReference type="NCBI Taxonomy" id="2052056"/>
    <lineage>
        <taxon>Bacteria</taxon>
        <taxon>Pseudomonadati</taxon>
        <taxon>Pseudomonadota</taxon>
        <taxon>Gammaproteobacteria</taxon>
        <taxon>Enterobacterales</taxon>
        <taxon>Erwiniaceae</taxon>
        <taxon>Pantoea</taxon>
    </lineage>
</organism>
<sequence>MMKKRNVIFIAVGILWHMPGYAASFDCKKASSYAELTICSTPSLSSLDDKLNALYRKALTEKADQATMIKKSQLLWLKSIRNKATTVSQLDSAYKGRINDLVAVLGVLSEQKTAESAAPSVRQVNPASPPAPTNLQQAVQDDGGVPPSFPSHTDPVTKVCKVSMQYGRGFKDKYLSGKKNDPYTIKVTDSGDSFVIHFDQNYGLGDMDSGEISALGQEYLNIKKESDGSTSYYTRPANAKFSSYRLKSTSNNETQLQVILYACNVAAAS</sequence>
<feature type="signal peptide" evidence="1">
    <location>
        <begin position="1"/>
        <end position="22"/>
    </location>
</feature>
<dbReference type="InterPro" id="IPR052755">
    <property type="entry name" value="Lysozyme_Inhibitor_LprI"/>
</dbReference>
<proteinExistence type="predicted"/>
<dbReference type="PANTHER" id="PTHR37549">
    <property type="entry name" value="LIPOPROTEIN LPRI"/>
    <property type="match status" value="1"/>
</dbReference>
<keyword evidence="1" id="KW-0732">Signal</keyword>
<dbReference type="Proteomes" id="UP001171299">
    <property type="component" value="Unassembled WGS sequence"/>
</dbReference>